<dbReference type="InterPro" id="IPR011990">
    <property type="entry name" value="TPR-like_helical_dom_sf"/>
</dbReference>
<dbReference type="EMBL" id="MDZB01000011">
    <property type="protein sequence ID" value="OGX89542.1"/>
    <property type="molecule type" value="Genomic_DNA"/>
</dbReference>
<reference evidence="7 8" key="1">
    <citation type="submission" date="2016-08" db="EMBL/GenBank/DDBJ databases">
        <title>Hymenobacter coccineus sp. nov., Hymenobacter lapidarius sp. nov. and Hymenobacter glacialis sp. nov., isolated from Antarctic soil.</title>
        <authorList>
            <person name="Sedlacek I."/>
            <person name="Kralova S."/>
            <person name="Kyrova K."/>
            <person name="Maslanova I."/>
            <person name="Stankova E."/>
            <person name="Vrbovska V."/>
            <person name="Nemec M."/>
            <person name="Bartak M."/>
            <person name="Svec P."/>
            <person name="Busse H.-J."/>
            <person name="Pantucek R."/>
        </authorList>
    </citation>
    <scope>NUCLEOTIDE SEQUENCE [LARGE SCALE GENOMIC DNA]</scope>
    <source>
        <strain evidence="7 8">CCM 8643</strain>
    </source>
</reference>
<protein>
    <recommendedName>
        <fullName evidence="9">MalT-like TPR region domain-containing protein</fullName>
    </recommendedName>
</protein>
<dbReference type="InterPro" id="IPR019734">
    <property type="entry name" value="TPR_rpt"/>
</dbReference>
<evidence type="ECO:0000256" key="3">
    <source>
        <dbReference type="ARBA" id="ARBA00022737"/>
    </source>
</evidence>
<evidence type="ECO:0000313" key="8">
    <source>
        <dbReference type="Proteomes" id="UP000176294"/>
    </source>
</evidence>
<dbReference type="Pfam" id="PF00515">
    <property type="entry name" value="TPR_1"/>
    <property type="match status" value="1"/>
</dbReference>
<comment type="subcellular location">
    <subcellularLocation>
        <location evidence="1">Cytoplasm</location>
    </subcellularLocation>
</comment>
<keyword evidence="4 6" id="KW-0802">TPR repeat</keyword>
<keyword evidence="3" id="KW-0677">Repeat</keyword>
<dbReference type="STRING" id="1908237.BEN47_06575"/>
<evidence type="ECO:0000256" key="4">
    <source>
        <dbReference type="ARBA" id="ARBA00022803"/>
    </source>
</evidence>
<organism evidence="7 8">
    <name type="scientific">Hymenobacter lapidarius</name>
    <dbReference type="NCBI Taxonomy" id="1908237"/>
    <lineage>
        <taxon>Bacteria</taxon>
        <taxon>Pseudomonadati</taxon>
        <taxon>Bacteroidota</taxon>
        <taxon>Cytophagia</taxon>
        <taxon>Cytophagales</taxon>
        <taxon>Hymenobacteraceae</taxon>
        <taxon>Hymenobacter</taxon>
    </lineage>
</organism>
<dbReference type="SMART" id="SM00028">
    <property type="entry name" value="TPR"/>
    <property type="match status" value="4"/>
</dbReference>
<evidence type="ECO:0000256" key="1">
    <source>
        <dbReference type="ARBA" id="ARBA00004496"/>
    </source>
</evidence>
<comment type="caution">
    <text evidence="7">The sequence shown here is derived from an EMBL/GenBank/DDBJ whole genome shotgun (WGS) entry which is preliminary data.</text>
</comment>
<comment type="similarity">
    <text evidence="5">Belongs to the Rap family.</text>
</comment>
<dbReference type="PANTHER" id="PTHR46630:SF1">
    <property type="entry name" value="TETRATRICOPEPTIDE REPEAT PROTEIN 29"/>
    <property type="match status" value="1"/>
</dbReference>
<evidence type="ECO:0000256" key="5">
    <source>
        <dbReference type="ARBA" id="ARBA00038253"/>
    </source>
</evidence>
<evidence type="ECO:0000313" key="7">
    <source>
        <dbReference type="EMBL" id="OGX89542.1"/>
    </source>
</evidence>
<dbReference type="Proteomes" id="UP000176294">
    <property type="component" value="Unassembled WGS sequence"/>
</dbReference>
<dbReference type="SUPFAM" id="SSF48452">
    <property type="entry name" value="TPR-like"/>
    <property type="match status" value="2"/>
</dbReference>
<dbReference type="RefSeq" id="WP_070724195.1">
    <property type="nucleotide sequence ID" value="NZ_MDZB01000011.1"/>
</dbReference>
<gene>
    <name evidence="7" type="ORF">BEN47_06575</name>
</gene>
<dbReference type="PROSITE" id="PS50005">
    <property type="entry name" value="TPR"/>
    <property type="match status" value="1"/>
</dbReference>
<evidence type="ECO:0000256" key="2">
    <source>
        <dbReference type="ARBA" id="ARBA00022490"/>
    </source>
</evidence>
<dbReference type="Pfam" id="PF13176">
    <property type="entry name" value="TPR_7"/>
    <property type="match status" value="1"/>
</dbReference>
<keyword evidence="8" id="KW-1185">Reference proteome</keyword>
<name>A0A1G1TF85_9BACT</name>
<dbReference type="AlphaFoldDB" id="A0A1G1TF85"/>
<evidence type="ECO:0000256" key="6">
    <source>
        <dbReference type="PROSITE-ProRule" id="PRU00339"/>
    </source>
</evidence>
<sequence>MPLSAQTRPADSLQSLLRAQTQLDTMRVRRLQALSNELVMIDLPQAIAVLEQGLQLSRRLNDPRGEGQALIRLGTLYRLHSDYVQARHRTQQALELFTQRKDFKGLGVSYLQVSFIEMVQENPAAALRAALKGLPYAEQAHDRITQTRLQITIGNTYLLLGNYSGALNTLKATLRSAQAQGDKATVAAALSLLGNTYQKLKKWPTALGYYRRAVELNRRLGDLRSVTIDETSQAQLYADKGDYLLALRHGQLARAAARDSKDAYNLHPAEVALARAYLLAKQPDSAIVLAHRGLAASQATRSNETLRNASDVLAQAYARRGQFEQAYNYHRMWAAYQDSLTGLETRKKTSALFYNYDLEKKQAQIALLTQARLLQRQQLYGLLACWARCWCWACWGATSTSSSGPTAR</sequence>
<dbReference type="InterPro" id="IPR051476">
    <property type="entry name" value="Bac_ResReg_Asp_Phosphatase"/>
</dbReference>
<dbReference type="GO" id="GO:0005737">
    <property type="term" value="C:cytoplasm"/>
    <property type="evidence" value="ECO:0007669"/>
    <property type="project" value="UniProtKB-SubCell"/>
</dbReference>
<dbReference type="PANTHER" id="PTHR46630">
    <property type="entry name" value="TETRATRICOPEPTIDE REPEAT PROTEIN 29"/>
    <property type="match status" value="1"/>
</dbReference>
<feature type="repeat" description="TPR" evidence="6">
    <location>
        <begin position="187"/>
        <end position="220"/>
    </location>
</feature>
<dbReference type="Gene3D" id="1.25.40.10">
    <property type="entry name" value="Tetratricopeptide repeat domain"/>
    <property type="match status" value="2"/>
</dbReference>
<keyword evidence="2" id="KW-0963">Cytoplasm</keyword>
<accession>A0A1G1TF85</accession>
<evidence type="ECO:0008006" key="9">
    <source>
        <dbReference type="Google" id="ProtNLM"/>
    </source>
</evidence>
<proteinExistence type="inferred from homology"/>